<reference evidence="1" key="1">
    <citation type="submission" date="2023-04" db="EMBL/GenBank/DDBJ databases">
        <title>Phytophthora fragariaefolia NBRC 109709.</title>
        <authorList>
            <person name="Ichikawa N."/>
            <person name="Sato H."/>
            <person name="Tonouchi N."/>
        </authorList>
    </citation>
    <scope>NUCLEOTIDE SEQUENCE</scope>
    <source>
        <strain evidence="1">NBRC 109709</strain>
    </source>
</reference>
<comment type="caution">
    <text evidence="1">The sequence shown here is derived from an EMBL/GenBank/DDBJ whole genome shotgun (WGS) entry which is preliminary data.</text>
</comment>
<proteinExistence type="predicted"/>
<dbReference type="AlphaFoldDB" id="A0A9W7D1S4"/>
<sequence length="148" mass="15401">MAATTRKMAAYLEAVKQPPRGTYALPSTKNSNKKHSHSATWAESVQLMEVGDVNNPGIVIDWSDDAMLHACLGVAGSPIPLGANPAASGAALRAWVSGLVVAVNTNSPVIMRGTPSSQPITYAIWSNHAGTSSASDLGVVRVFEGCRS</sequence>
<protein>
    <submittedName>
        <fullName evidence="1">Unnamed protein product</fullName>
    </submittedName>
</protein>
<keyword evidence="2" id="KW-1185">Reference proteome</keyword>
<evidence type="ECO:0000313" key="2">
    <source>
        <dbReference type="Proteomes" id="UP001165121"/>
    </source>
</evidence>
<dbReference type="EMBL" id="BSXT01002151">
    <property type="protein sequence ID" value="GMF47432.1"/>
    <property type="molecule type" value="Genomic_DNA"/>
</dbReference>
<dbReference type="Proteomes" id="UP001165121">
    <property type="component" value="Unassembled WGS sequence"/>
</dbReference>
<name>A0A9W7D1S4_9STRA</name>
<accession>A0A9W7D1S4</accession>
<gene>
    <name evidence="1" type="ORF">Pfra01_001790400</name>
</gene>
<evidence type="ECO:0000313" key="1">
    <source>
        <dbReference type="EMBL" id="GMF47432.1"/>
    </source>
</evidence>
<organism evidence="1 2">
    <name type="scientific">Phytophthora fragariaefolia</name>
    <dbReference type="NCBI Taxonomy" id="1490495"/>
    <lineage>
        <taxon>Eukaryota</taxon>
        <taxon>Sar</taxon>
        <taxon>Stramenopiles</taxon>
        <taxon>Oomycota</taxon>
        <taxon>Peronosporomycetes</taxon>
        <taxon>Peronosporales</taxon>
        <taxon>Peronosporaceae</taxon>
        <taxon>Phytophthora</taxon>
    </lineage>
</organism>